<keyword evidence="2" id="KW-0489">Methyltransferase</keyword>
<dbReference type="RefSeq" id="WP_012165170.1">
    <property type="nucleotide sequence ID" value="NC_009925.1"/>
</dbReference>
<dbReference type="eggNOG" id="COG2890">
    <property type="taxonomic scope" value="Bacteria"/>
</dbReference>
<evidence type="ECO:0000256" key="2">
    <source>
        <dbReference type="ARBA" id="ARBA00022603"/>
    </source>
</evidence>
<dbReference type="GO" id="GO:0000234">
    <property type="term" value="F:phosphoethanolamine N-methyltransferase activity"/>
    <property type="evidence" value="ECO:0007669"/>
    <property type="project" value="UniProtKB-EC"/>
</dbReference>
<comment type="pathway">
    <text evidence="1">Lipid metabolism.</text>
</comment>
<reference evidence="7 8" key="1">
    <citation type="journal article" date="2008" name="Proc. Natl. Acad. Sci. U.S.A.">
        <title>Niche adaptation and genome expansion in the chlorophyll d-producing cyanobacterium Acaryochloris marina.</title>
        <authorList>
            <person name="Swingley W.D."/>
            <person name="Chen M."/>
            <person name="Cheung P.C."/>
            <person name="Conrad A.L."/>
            <person name="Dejesa L.C."/>
            <person name="Hao J."/>
            <person name="Honchak B.M."/>
            <person name="Karbach L.E."/>
            <person name="Kurdoglu A."/>
            <person name="Lahiri S."/>
            <person name="Mastrian S.D."/>
            <person name="Miyashita H."/>
            <person name="Page L."/>
            <person name="Ramakrishna P."/>
            <person name="Satoh S."/>
            <person name="Sattley W.M."/>
            <person name="Shimada Y."/>
            <person name="Taylor H.L."/>
            <person name="Tomo T."/>
            <person name="Tsuchiya T."/>
            <person name="Wang Z.T."/>
            <person name="Raymond J."/>
            <person name="Mimuro M."/>
            <person name="Blankenship R.E."/>
            <person name="Touchman J.W."/>
        </authorList>
    </citation>
    <scope>NUCLEOTIDE SEQUENCE [LARGE SCALE GENOMIC DNA]</scope>
    <source>
        <strain evidence="8">MBIC 11017</strain>
    </source>
</reference>
<comment type="pathway">
    <text evidence="4">Phospholipid metabolism.</text>
</comment>
<dbReference type="Gene3D" id="3.40.50.150">
    <property type="entry name" value="Vaccinia Virus protein VP39"/>
    <property type="match status" value="1"/>
</dbReference>
<dbReference type="PANTHER" id="PTHR44307:SF2">
    <property type="entry name" value="PHOSPHOETHANOLAMINE METHYLTRANSFERASE ISOFORM X1"/>
    <property type="match status" value="1"/>
</dbReference>
<dbReference type="STRING" id="329726.AM1_4926"/>
<evidence type="ECO:0000256" key="4">
    <source>
        <dbReference type="ARBA" id="ARBA00025707"/>
    </source>
</evidence>
<dbReference type="Pfam" id="PF13649">
    <property type="entry name" value="Methyltransf_25"/>
    <property type="match status" value="1"/>
</dbReference>
<dbReference type="GO" id="GO:0032259">
    <property type="term" value="P:methylation"/>
    <property type="evidence" value="ECO:0007669"/>
    <property type="project" value="UniProtKB-KW"/>
</dbReference>
<dbReference type="AlphaFoldDB" id="B0C4L4"/>
<dbReference type="InterPro" id="IPR029063">
    <property type="entry name" value="SAM-dependent_MTases_sf"/>
</dbReference>
<dbReference type="EMBL" id="CP000828">
    <property type="protein sequence ID" value="ABW29897.1"/>
    <property type="molecule type" value="Genomic_DNA"/>
</dbReference>
<dbReference type="OrthoDB" id="9772751at2"/>
<evidence type="ECO:0000256" key="3">
    <source>
        <dbReference type="ARBA" id="ARBA00022679"/>
    </source>
</evidence>
<evidence type="ECO:0000313" key="8">
    <source>
        <dbReference type="Proteomes" id="UP000000268"/>
    </source>
</evidence>
<feature type="domain" description="Methyltransferase" evidence="6">
    <location>
        <begin position="42"/>
        <end position="136"/>
    </location>
</feature>
<dbReference type="SUPFAM" id="SSF53335">
    <property type="entry name" value="S-adenosyl-L-methionine-dependent methyltransferases"/>
    <property type="match status" value="1"/>
</dbReference>
<comment type="catalytic activity">
    <reaction evidence="5">
        <text>phosphoethanolamine + S-adenosyl-L-methionine = N-methylethanolamine phosphate + S-adenosyl-L-homocysteine + H(+)</text>
        <dbReference type="Rhea" id="RHEA:20365"/>
        <dbReference type="ChEBI" id="CHEBI:15378"/>
        <dbReference type="ChEBI" id="CHEBI:57781"/>
        <dbReference type="ChEBI" id="CHEBI:57856"/>
        <dbReference type="ChEBI" id="CHEBI:58190"/>
        <dbReference type="ChEBI" id="CHEBI:59789"/>
        <dbReference type="EC" id="2.1.1.103"/>
    </reaction>
    <physiologicalReaction direction="left-to-right" evidence="5">
        <dbReference type="Rhea" id="RHEA:20366"/>
    </physiologicalReaction>
</comment>
<evidence type="ECO:0000256" key="5">
    <source>
        <dbReference type="ARBA" id="ARBA00047622"/>
    </source>
</evidence>
<dbReference type="Proteomes" id="UP000000268">
    <property type="component" value="Chromosome"/>
</dbReference>
<protein>
    <recommendedName>
        <fullName evidence="6">Methyltransferase domain-containing protein</fullName>
    </recommendedName>
</protein>
<organism evidence="7 8">
    <name type="scientific">Acaryochloris marina (strain MBIC 11017)</name>
    <dbReference type="NCBI Taxonomy" id="329726"/>
    <lineage>
        <taxon>Bacteria</taxon>
        <taxon>Bacillati</taxon>
        <taxon>Cyanobacteriota</taxon>
        <taxon>Cyanophyceae</taxon>
        <taxon>Acaryochloridales</taxon>
        <taxon>Acaryochloridaceae</taxon>
        <taxon>Acaryochloris</taxon>
    </lineage>
</organism>
<evidence type="ECO:0000313" key="7">
    <source>
        <dbReference type="EMBL" id="ABW29897.1"/>
    </source>
</evidence>
<dbReference type="KEGG" id="amr:AM1_4926"/>
<sequence>MENLELLIDLHQHNDRQGPGGALETELAITLAALDRSRPLKIADLGCGTGASTLCLANKLNADIIAVDFLPEFIEILRRNAETCNLSQSIHPQVESIDNLTFAPNELDVIWSEGAIYNIGFEQGINDWRPFLKPQGVLAVSEITWLTDHRPNEIQSYWDAQYPEIDTASAKIKLLEKAGYVPLGYFVLPEHCWLDNYYHPLQSRFDKFLSHHAHSDDAQALVEAEKQEIEVFKQFKAYFSYGFYIARKLA</sequence>
<dbReference type="InterPro" id="IPR041698">
    <property type="entry name" value="Methyltransf_25"/>
</dbReference>
<evidence type="ECO:0000259" key="6">
    <source>
        <dbReference type="Pfam" id="PF13649"/>
    </source>
</evidence>
<dbReference type="CDD" id="cd02440">
    <property type="entry name" value="AdoMet_MTases"/>
    <property type="match status" value="1"/>
</dbReference>
<proteinExistence type="predicted"/>
<dbReference type="HOGENOM" id="CLU_073559_0_0_3"/>
<accession>B0C4L4</accession>
<keyword evidence="8" id="KW-1185">Reference proteome</keyword>
<evidence type="ECO:0000256" key="1">
    <source>
        <dbReference type="ARBA" id="ARBA00005189"/>
    </source>
</evidence>
<name>B0C4L4_ACAM1</name>
<dbReference type="PANTHER" id="PTHR44307">
    <property type="entry name" value="PHOSPHOETHANOLAMINE METHYLTRANSFERASE"/>
    <property type="match status" value="1"/>
</dbReference>
<gene>
    <name evidence="7" type="ordered locus">AM1_4926</name>
</gene>
<keyword evidence="3" id="KW-0808">Transferase</keyword>